<dbReference type="AlphaFoldDB" id="A0A3B1DID6"/>
<comment type="pathway">
    <text evidence="2">Protein biosynthesis; polypeptide chain elongation.</text>
</comment>
<keyword evidence="6" id="KW-0648">Protein biosynthesis</keyword>
<evidence type="ECO:0000259" key="8">
    <source>
        <dbReference type="SMART" id="SM01185"/>
    </source>
</evidence>
<dbReference type="InterPro" id="IPR020599">
    <property type="entry name" value="Transl_elong_fac_P/YeiP"/>
</dbReference>
<evidence type="ECO:0000256" key="3">
    <source>
        <dbReference type="ARBA" id="ARBA00009479"/>
    </source>
</evidence>
<evidence type="ECO:0000256" key="1">
    <source>
        <dbReference type="ARBA" id="ARBA00004496"/>
    </source>
</evidence>
<sequence>MISTSDFKRGTKIEFRGEPYEILDFQHVKMGRGSAFVRTKMKGLRTGKIIEETFSSGDKVPKPELEEKEMQYLYKQDNLCYFMDTGTYEQVPVTEEQLGDSRKYLKESMNVYILYYKDEAIAVELPNFVELKVAQTEPGFKGDTASGGSKPAILETGASVKVPFHINEGDIIKVDTRTGEYIERVKG</sequence>
<accession>A0A3B1DID6</accession>
<dbReference type="GO" id="GO:0003746">
    <property type="term" value="F:translation elongation factor activity"/>
    <property type="evidence" value="ECO:0007669"/>
    <property type="project" value="UniProtKB-KW"/>
</dbReference>
<keyword evidence="4" id="KW-0963">Cytoplasm</keyword>
<dbReference type="Gene3D" id="2.30.30.30">
    <property type="match status" value="1"/>
</dbReference>
<dbReference type="InterPro" id="IPR013852">
    <property type="entry name" value="Transl_elong_P/YeiP_CS"/>
</dbReference>
<dbReference type="SUPFAM" id="SSF50249">
    <property type="entry name" value="Nucleic acid-binding proteins"/>
    <property type="match status" value="2"/>
</dbReference>
<evidence type="ECO:0000259" key="7">
    <source>
        <dbReference type="SMART" id="SM00841"/>
    </source>
</evidence>
<evidence type="ECO:0000256" key="4">
    <source>
        <dbReference type="ARBA" id="ARBA00022490"/>
    </source>
</evidence>
<dbReference type="Pfam" id="PF01132">
    <property type="entry name" value="EFP"/>
    <property type="match status" value="1"/>
</dbReference>
<evidence type="ECO:0000256" key="6">
    <source>
        <dbReference type="ARBA" id="ARBA00022917"/>
    </source>
</evidence>
<dbReference type="InterPro" id="IPR014722">
    <property type="entry name" value="Rib_uL2_dom2"/>
</dbReference>
<comment type="subcellular location">
    <subcellularLocation>
        <location evidence="1">Cytoplasm</location>
    </subcellularLocation>
</comment>
<dbReference type="InterPro" id="IPR015365">
    <property type="entry name" value="Elong-fact-P_C"/>
</dbReference>
<dbReference type="CDD" id="cd05794">
    <property type="entry name" value="S1_EF-P_repeat_2"/>
    <property type="match status" value="1"/>
</dbReference>
<dbReference type="PANTHER" id="PTHR30053:SF12">
    <property type="entry name" value="ELONGATION FACTOR P (EF-P) FAMILY PROTEIN"/>
    <property type="match status" value="1"/>
</dbReference>
<dbReference type="InterPro" id="IPR011768">
    <property type="entry name" value="Transl_elongation_fac_P"/>
</dbReference>
<dbReference type="SUPFAM" id="SSF50104">
    <property type="entry name" value="Translation proteins SH3-like domain"/>
    <property type="match status" value="1"/>
</dbReference>
<dbReference type="NCBIfam" id="NF001810">
    <property type="entry name" value="PRK00529.1"/>
    <property type="match status" value="1"/>
</dbReference>
<evidence type="ECO:0000256" key="2">
    <source>
        <dbReference type="ARBA" id="ARBA00004815"/>
    </source>
</evidence>
<dbReference type="FunFam" id="2.40.50.140:FF:000009">
    <property type="entry name" value="Elongation factor P"/>
    <property type="match status" value="1"/>
</dbReference>
<dbReference type="Pfam" id="PF09285">
    <property type="entry name" value="Elong-fact-P_C"/>
    <property type="match status" value="1"/>
</dbReference>
<dbReference type="CDD" id="cd04470">
    <property type="entry name" value="S1_EF-P_repeat_1"/>
    <property type="match status" value="1"/>
</dbReference>
<keyword evidence="5 9" id="KW-0251">Elongation factor</keyword>
<feature type="domain" description="Elongation factor P C-terminal" evidence="7">
    <location>
        <begin position="129"/>
        <end position="184"/>
    </location>
</feature>
<feature type="domain" description="Translation elongation factor P/YeiP central" evidence="8">
    <location>
        <begin position="67"/>
        <end position="121"/>
    </location>
</feature>
<dbReference type="InterPro" id="IPR013185">
    <property type="entry name" value="Transl_elong_KOW-like"/>
</dbReference>
<dbReference type="FunFam" id="2.30.30.30:FF:000003">
    <property type="entry name" value="Elongation factor P"/>
    <property type="match status" value="1"/>
</dbReference>
<dbReference type="PIRSF" id="PIRSF005901">
    <property type="entry name" value="EF-P"/>
    <property type="match status" value="1"/>
</dbReference>
<reference evidence="9" key="1">
    <citation type="submission" date="2018-06" db="EMBL/GenBank/DDBJ databases">
        <authorList>
            <person name="Zhirakovskaya E."/>
        </authorList>
    </citation>
    <scope>NUCLEOTIDE SEQUENCE</scope>
</reference>
<protein>
    <submittedName>
        <fullName evidence="9">Translation elongation factor P</fullName>
    </submittedName>
</protein>
<dbReference type="GO" id="GO:0005829">
    <property type="term" value="C:cytosol"/>
    <property type="evidence" value="ECO:0007669"/>
    <property type="project" value="UniProtKB-ARBA"/>
</dbReference>
<dbReference type="GO" id="GO:0043043">
    <property type="term" value="P:peptide biosynthetic process"/>
    <property type="evidence" value="ECO:0007669"/>
    <property type="project" value="InterPro"/>
</dbReference>
<dbReference type="SMART" id="SM01185">
    <property type="entry name" value="EFP"/>
    <property type="match status" value="1"/>
</dbReference>
<dbReference type="EMBL" id="UOGI01000375">
    <property type="protein sequence ID" value="VAX34700.1"/>
    <property type="molecule type" value="Genomic_DNA"/>
</dbReference>
<dbReference type="InterPro" id="IPR012340">
    <property type="entry name" value="NA-bd_OB-fold"/>
</dbReference>
<dbReference type="Gene3D" id="2.40.50.140">
    <property type="entry name" value="Nucleic acid-binding proteins"/>
    <property type="match status" value="2"/>
</dbReference>
<dbReference type="InterPro" id="IPR001059">
    <property type="entry name" value="Transl_elong_P/YeiP_cen"/>
</dbReference>
<evidence type="ECO:0000256" key="5">
    <source>
        <dbReference type="ARBA" id="ARBA00022768"/>
    </source>
</evidence>
<dbReference type="NCBIfam" id="TIGR00038">
    <property type="entry name" value="efp"/>
    <property type="match status" value="1"/>
</dbReference>
<gene>
    <name evidence="9" type="ORF">MNBD_NITROSPIRAE03-1388</name>
</gene>
<dbReference type="PROSITE" id="PS01275">
    <property type="entry name" value="EFP"/>
    <property type="match status" value="1"/>
</dbReference>
<evidence type="ECO:0000313" key="9">
    <source>
        <dbReference type="EMBL" id="VAX34700.1"/>
    </source>
</evidence>
<organism evidence="9">
    <name type="scientific">hydrothermal vent metagenome</name>
    <dbReference type="NCBI Taxonomy" id="652676"/>
    <lineage>
        <taxon>unclassified sequences</taxon>
        <taxon>metagenomes</taxon>
        <taxon>ecological metagenomes</taxon>
    </lineage>
</organism>
<dbReference type="FunFam" id="2.40.50.140:FF:000004">
    <property type="entry name" value="Elongation factor P"/>
    <property type="match status" value="1"/>
</dbReference>
<dbReference type="HAMAP" id="MF_00141">
    <property type="entry name" value="EF_P"/>
    <property type="match status" value="1"/>
</dbReference>
<dbReference type="UniPathway" id="UPA00345"/>
<dbReference type="SMART" id="SM00841">
    <property type="entry name" value="Elong-fact-P_C"/>
    <property type="match status" value="1"/>
</dbReference>
<dbReference type="InterPro" id="IPR008991">
    <property type="entry name" value="Translation_prot_SH3-like_sf"/>
</dbReference>
<dbReference type="PANTHER" id="PTHR30053">
    <property type="entry name" value="ELONGATION FACTOR P"/>
    <property type="match status" value="1"/>
</dbReference>
<comment type="similarity">
    <text evidence="3">Belongs to the elongation factor P family.</text>
</comment>
<name>A0A3B1DID6_9ZZZZ</name>
<dbReference type="Pfam" id="PF08207">
    <property type="entry name" value="EFP_N"/>
    <property type="match status" value="1"/>
</dbReference>
<proteinExistence type="inferred from homology"/>